<keyword evidence="2" id="KW-1185">Reference proteome</keyword>
<gene>
    <name evidence="1" type="ORF">LDLAKGPJ_00016</name>
</gene>
<sequence length="44" mass="5152">MLDKSDMFNETLKISHEMHINKRSANFSVQAYINISEMKSFVLC</sequence>
<accession>A0A9E8V898</accession>
<proteinExistence type="predicted"/>
<reference evidence="1 2" key="1">
    <citation type="submission" date="2022-10" db="EMBL/GenBank/DDBJ databases">
        <title>Evolutionary Diversification of Methanotrophic Ca. Methanophagales (ANME-1) and Their Expansive Virome.</title>
        <authorList>
            <person name="Laso-Perez R."/>
            <person name="Wu F."/>
            <person name="Cremiere A."/>
            <person name="Speth D.R."/>
            <person name="Magyar J.S."/>
            <person name="Krupovic M."/>
            <person name="Orphan V.J."/>
        </authorList>
    </citation>
    <scope>NUCLEOTIDE SEQUENCE [LARGE SCALE GENOMIC DNA]</scope>
</reference>
<evidence type="ECO:0000313" key="1">
    <source>
        <dbReference type="EMBL" id="WAE39440.1"/>
    </source>
</evidence>
<dbReference type="Proteomes" id="UP001156259">
    <property type="component" value="Segment"/>
</dbReference>
<organism evidence="1 2">
    <name type="scientific">Methanophagales virus GBV301</name>
    <dbReference type="NCBI Taxonomy" id="2999280"/>
    <lineage>
        <taxon>Viruses</taxon>
        <taxon>Duplodnaviria</taxon>
        <taxon>Heunggongvirae</taxon>
        <taxon>Uroviricota</taxon>
        <taxon>Caudoviricetes</taxon>
        <taxon>Nakonvirales</taxon>
        <taxon>Ekchuahviridae</taxon>
        <taxon>Kukulkanvirus</taxon>
        <taxon>Kukulkanvirus guaymasense</taxon>
    </lineage>
</organism>
<name>A0A9E8V898_9CAUD</name>
<evidence type="ECO:0000313" key="2">
    <source>
        <dbReference type="Proteomes" id="UP001156259"/>
    </source>
</evidence>
<dbReference type="EMBL" id="OP880252">
    <property type="protein sequence ID" value="WAE39440.1"/>
    <property type="molecule type" value="Genomic_DNA"/>
</dbReference>
<protein>
    <submittedName>
        <fullName evidence="1">Uncharacterized protein</fullName>
    </submittedName>
</protein>